<evidence type="ECO:0000256" key="7">
    <source>
        <dbReference type="ARBA" id="ARBA00022840"/>
    </source>
</evidence>
<dbReference type="InterPro" id="IPR036890">
    <property type="entry name" value="HATPase_C_sf"/>
</dbReference>
<dbReference type="InterPro" id="IPR020575">
    <property type="entry name" value="Hsp90_N"/>
</dbReference>
<comment type="pathway">
    <text evidence="2">Glycan metabolism; pectin degradation; 2-dehydro-3-deoxy-D-gluconate from pectin: step 1/5.</text>
</comment>
<dbReference type="AlphaFoldDB" id="A0A5N5QUL4"/>
<dbReference type="SUPFAM" id="SSF110942">
    <property type="entry name" value="HSP90 C-terminal domain"/>
    <property type="match status" value="1"/>
</dbReference>
<evidence type="ECO:0000256" key="10">
    <source>
        <dbReference type="PROSITE-ProRule" id="PRU10040"/>
    </source>
</evidence>
<dbReference type="SUPFAM" id="SSF54211">
    <property type="entry name" value="Ribosomal protein S5 domain 2-like"/>
    <property type="match status" value="1"/>
</dbReference>
<dbReference type="Proteomes" id="UP000383932">
    <property type="component" value="Unassembled WGS sequence"/>
</dbReference>
<dbReference type="Gene3D" id="2.160.20.10">
    <property type="entry name" value="Single-stranded right-handed beta-helix, Pectin lyase-like"/>
    <property type="match status" value="1"/>
</dbReference>
<organism evidence="13 14">
    <name type="scientific">Ceratobasidium theobromae</name>
    <dbReference type="NCBI Taxonomy" id="1582974"/>
    <lineage>
        <taxon>Eukaryota</taxon>
        <taxon>Fungi</taxon>
        <taxon>Dikarya</taxon>
        <taxon>Basidiomycota</taxon>
        <taxon>Agaricomycotina</taxon>
        <taxon>Agaricomycetes</taxon>
        <taxon>Cantharellales</taxon>
        <taxon>Ceratobasidiaceae</taxon>
        <taxon>Ceratobasidium</taxon>
    </lineage>
</organism>
<feature type="compositionally biased region" description="Basic and acidic residues" evidence="11">
    <location>
        <begin position="218"/>
        <end position="235"/>
    </location>
</feature>
<evidence type="ECO:0000259" key="12">
    <source>
        <dbReference type="SMART" id="SM00387"/>
    </source>
</evidence>
<dbReference type="InterPro" id="IPR011050">
    <property type="entry name" value="Pectin_lyase_fold/virulence"/>
</dbReference>
<dbReference type="InterPro" id="IPR037196">
    <property type="entry name" value="HSP90_C"/>
</dbReference>
<evidence type="ECO:0000256" key="11">
    <source>
        <dbReference type="SAM" id="MobiDB-lite"/>
    </source>
</evidence>
<sequence>MSAQSESFGFQAEISQLLDLIINTFYSNKEIFLREIISNGSDALDKIRYASLTDPSVLDTEKELYIRITPNKEEKTLTIRDTGIGMTKADLAFMEAMQAGADISMIGQFGVGFYSSYLVAERVQVITKHNDDEQYIWESSAGGTFTITPDTINPLLGRGTAIKLFLKEDQLDYLEEKRIKDIVKKHSEFISYPIQLVVTKEVEKEVEDDEAMEEEAADGDKPKVEEVEDEETKKEKEKKKKKVKSTETENQELNKMKPLWTRNPQDITNEEYASFYKSLSNDWEEHLAVKHFSVEGQLEFKAILFVPKRAPFDLFETKKKRNNIKLYVRRVFIMDDCEDLIPEYLNFVKGIVDSEDLPLNISRETLQQNKILKVIRKNVVKKCLELMSEIAEDKDNFKKFYEAFGKNLKLGIHEDSNNRSKLAEFLRFYSTKSLEEQISLKDYITRMPEIQKSIYYLTGESLSAVRDSPFLEVLKKKGFEVLLLVDPIDEYAVTQLKEFEGKKLVCVSKEGLELEETEEEKAEREKVAASLDGLCKAIKDALGDKVEKVVVSNRITDSPCVLVTGQFGWSSNMERIMKAQALRDSSMSSYMASKKTLELNPNNGIIKELAKKVSEDKADKSVRDLTYLLYETALLTSGFVLEEPTSFAKRIHRMISLGLDVDEDEAAPAAPSGIEEVPAAEAAASTSAMEEIWRLKRAAARIVPLRWRRYCAGRFKSPFVSLPVTALVTISALISRVLCASSPPSGAITVGTGGKYSTLAAALADTSSDVYFVYSGTFTGQVSISRANIKIYGQSSNAAAYASNTVTFTDNIPASTAGSDAQSATIRVLATGVSFYNLNIANTYGKPVTQSQAIALSVEAGQFACYACQITGNQDTLLAQTGTQFYGKSYIEGAVDFIFGQHASIWIAHSTINTIGNGYVTASGRSSADSNYYVIDSSKVTGNGTQYLGRPWGDYARVVFQNSDIGSHIVAAGWSQWSTATPNTDNVLFGEFNNTGGGAWRTGRASFATLLSSGIPISTVLGSISWIDSAYM</sequence>
<dbReference type="InterPro" id="IPR003594">
    <property type="entry name" value="HATPase_dom"/>
</dbReference>
<evidence type="ECO:0000313" key="13">
    <source>
        <dbReference type="EMBL" id="KAB5595452.1"/>
    </source>
</evidence>
<dbReference type="GO" id="GO:0051082">
    <property type="term" value="F:unfolded protein binding"/>
    <property type="evidence" value="ECO:0007669"/>
    <property type="project" value="InterPro"/>
</dbReference>
<accession>A0A5N5QUL4</accession>
<proteinExistence type="inferred from homology"/>
<dbReference type="GO" id="GO:0140662">
    <property type="term" value="F:ATP-dependent protein folding chaperone"/>
    <property type="evidence" value="ECO:0007669"/>
    <property type="project" value="InterPro"/>
</dbReference>
<dbReference type="InterPro" id="IPR012334">
    <property type="entry name" value="Pectin_lyas_fold"/>
</dbReference>
<evidence type="ECO:0000313" key="14">
    <source>
        <dbReference type="Proteomes" id="UP000383932"/>
    </source>
</evidence>
<dbReference type="InterPro" id="IPR000070">
    <property type="entry name" value="Pectinesterase_cat"/>
</dbReference>
<dbReference type="GO" id="GO:0005524">
    <property type="term" value="F:ATP binding"/>
    <property type="evidence" value="ECO:0007669"/>
    <property type="project" value="UniProtKB-KW"/>
</dbReference>
<dbReference type="FunFam" id="3.30.230.80:FF:000001">
    <property type="entry name" value="Heat shock protein 90 alpha"/>
    <property type="match status" value="1"/>
</dbReference>
<dbReference type="InterPro" id="IPR020568">
    <property type="entry name" value="Ribosomal_Su5_D2-typ_SF"/>
</dbReference>
<dbReference type="GO" id="GO:0030599">
    <property type="term" value="F:pectinesterase activity"/>
    <property type="evidence" value="ECO:0007669"/>
    <property type="project" value="InterPro"/>
</dbReference>
<evidence type="ECO:0000256" key="9">
    <source>
        <dbReference type="ARBA" id="ARBA00023186"/>
    </source>
</evidence>
<dbReference type="GO" id="GO:0042545">
    <property type="term" value="P:cell wall modification"/>
    <property type="evidence" value="ECO:0007669"/>
    <property type="project" value="InterPro"/>
</dbReference>
<comment type="similarity">
    <text evidence="3">Belongs to the heat shock protein 90 family.</text>
</comment>
<keyword evidence="5" id="KW-0547">Nucleotide-binding</keyword>
<dbReference type="PRINTS" id="PR00775">
    <property type="entry name" value="HEATSHOCK90"/>
</dbReference>
<keyword evidence="14" id="KW-1185">Reference proteome</keyword>
<evidence type="ECO:0000256" key="2">
    <source>
        <dbReference type="ARBA" id="ARBA00005184"/>
    </source>
</evidence>
<keyword evidence="9" id="KW-0143">Chaperone</keyword>
<evidence type="ECO:0000256" key="1">
    <source>
        <dbReference type="ARBA" id="ARBA00004496"/>
    </source>
</evidence>
<evidence type="ECO:0000256" key="5">
    <source>
        <dbReference type="ARBA" id="ARBA00022741"/>
    </source>
</evidence>
<evidence type="ECO:0000256" key="6">
    <source>
        <dbReference type="ARBA" id="ARBA00022801"/>
    </source>
</evidence>
<keyword evidence="4" id="KW-0963">Cytoplasm</keyword>
<feature type="domain" description="Histidine kinase/HSP90-like ATPase" evidence="12">
    <location>
        <begin position="28"/>
        <end position="153"/>
    </location>
</feature>
<dbReference type="UniPathway" id="UPA00545">
    <property type="reaction ID" value="UER00823"/>
</dbReference>
<dbReference type="Gene3D" id="1.20.120.790">
    <property type="entry name" value="Heat shock protein 90, C-terminal domain"/>
    <property type="match status" value="1"/>
</dbReference>
<dbReference type="SUPFAM" id="SSF51126">
    <property type="entry name" value="Pectin lyase-like"/>
    <property type="match status" value="1"/>
</dbReference>
<dbReference type="Pfam" id="PF00183">
    <property type="entry name" value="HSP90"/>
    <property type="match status" value="1"/>
</dbReference>
<evidence type="ECO:0000256" key="4">
    <source>
        <dbReference type="ARBA" id="ARBA00022490"/>
    </source>
</evidence>
<dbReference type="GO" id="GO:0005737">
    <property type="term" value="C:cytoplasm"/>
    <property type="evidence" value="ECO:0007669"/>
    <property type="project" value="UniProtKB-SubCell"/>
</dbReference>
<dbReference type="OrthoDB" id="28737at2759"/>
<feature type="active site" evidence="10">
    <location>
        <position position="896"/>
    </location>
</feature>
<keyword evidence="8" id="KW-0063">Aspartyl esterase</keyword>
<name>A0A5N5QUL4_9AGAM</name>
<dbReference type="FunFam" id="3.40.50.11260:FF:000001">
    <property type="entry name" value="Heat shock protein 90 alpha"/>
    <property type="match status" value="1"/>
</dbReference>
<dbReference type="Gene3D" id="3.40.50.11260">
    <property type="match status" value="1"/>
</dbReference>
<dbReference type="InterPro" id="IPR033131">
    <property type="entry name" value="Pectinesterase_Asp_AS"/>
</dbReference>
<dbReference type="Pfam" id="PF02518">
    <property type="entry name" value="HATPase_c"/>
    <property type="match status" value="1"/>
</dbReference>
<keyword evidence="6" id="KW-0378">Hydrolase</keyword>
<dbReference type="NCBIfam" id="NF003555">
    <property type="entry name" value="PRK05218.1"/>
    <property type="match status" value="1"/>
</dbReference>
<dbReference type="Pfam" id="PF01095">
    <property type="entry name" value="Pectinesterase"/>
    <property type="match status" value="1"/>
</dbReference>
<dbReference type="HAMAP" id="MF_00505">
    <property type="entry name" value="HSP90"/>
    <property type="match status" value="1"/>
</dbReference>
<keyword evidence="13" id="KW-0346">Stress response</keyword>
<dbReference type="Gene3D" id="3.30.565.10">
    <property type="entry name" value="Histidine kinase-like ATPase, C-terminal domain"/>
    <property type="match status" value="1"/>
</dbReference>
<dbReference type="PANTHER" id="PTHR11528">
    <property type="entry name" value="HEAT SHOCK PROTEIN 90 FAMILY MEMBER"/>
    <property type="match status" value="1"/>
</dbReference>
<dbReference type="Gene3D" id="3.30.230.80">
    <property type="match status" value="1"/>
</dbReference>
<dbReference type="PROSITE" id="PS00503">
    <property type="entry name" value="PECTINESTERASE_2"/>
    <property type="match status" value="1"/>
</dbReference>
<comment type="subcellular location">
    <subcellularLocation>
        <location evidence="1">Cytoplasm</location>
    </subcellularLocation>
</comment>
<dbReference type="GO" id="GO:0045490">
    <property type="term" value="P:pectin catabolic process"/>
    <property type="evidence" value="ECO:0007669"/>
    <property type="project" value="UniProtKB-UniPathway"/>
</dbReference>
<protein>
    <submittedName>
        <fullName evidence="13">Heat shock protein</fullName>
    </submittedName>
</protein>
<dbReference type="SUPFAM" id="SSF55874">
    <property type="entry name" value="ATPase domain of HSP90 chaperone/DNA topoisomerase II/histidine kinase"/>
    <property type="match status" value="1"/>
</dbReference>
<dbReference type="CDD" id="cd16927">
    <property type="entry name" value="HATPase_Hsp90-like"/>
    <property type="match status" value="1"/>
</dbReference>
<dbReference type="FunFam" id="1.20.120.790:FF:000001">
    <property type="entry name" value="Heat shock protein 90 alpha"/>
    <property type="match status" value="1"/>
</dbReference>
<feature type="compositionally biased region" description="Acidic residues" evidence="11">
    <location>
        <begin position="205"/>
        <end position="217"/>
    </location>
</feature>
<dbReference type="InterPro" id="IPR019805">
    <property type="entry name" value="Heat_shock_protein_90_CS"/>
</dbReference>
<evidence type="ECO:0000256" key="8">
    <source>
        <dbReference type="ARBA" id="ARBA00023085"/>
    </source>
</evidence>
<gene>
    <name evidence="13" type="ORF">CTheo_1129</name>
</gene>
<dbReference type="FunFam" id="3.30.565.10:FF:000204">
    <property type="entry name" value="Heat shock protein HSP 90-beta"/>
    <property type="match status" value="1"/>
</dbReference>
<dbReference type="GO" id="GO:0016887">
    <property type="term" value="F:ATP hydrolysis activity"/>
    <property type="evidence" value="ECO:0007669"/>
    <property type="project" value="InterPro"/>
</dbReference>
<dbReference type="SMART" id="SM00387">
    <property type="entry name" value="HATPase_c"/>
    <property type="match status" value="1"/>
</dbReference>
<feature type="region of interest" description="Disordered" evidence="11">
    <location>
        <begin position="205"/>
        <end position="250"/>
    </location>
</feature>
<dbReference type="PROSITE" id="PS00298">
    <property type="entry name" value="HSP90"/>
    <property type="match status" value="1"/>
</dbReference>
<reference evidence="13 14" key="1">
    <citation type="journal article" date="2019" name="Fungal Biol. Biotechnol.">
        <title>Draft genome sequence of fastidious pathogen Ceratobasidium theobromae, which causes vascular-streak dieback in Theobroma cacao.</title>
        <authorList>
            <person name="Ali S.S."/>
            <person name="Asman A."/>
            <person name="Shao J."/>
            <person name="Firmansyah A.P."/>
            <person name="Susilo A.W."/>
            <person name="Rosmana A."/>
            <person name="McMahon P."/>
            <person name="Junaid M."/>
            <person name="Guest D."/>
            <person name="Kheng T.Y."/>
            <person name="Meinhardt L.W."/>
            <person name="Bailey B.A."/>
        </authorList>
    </citation>
    <scope>NUCLEOTIDE SEQUENCE [LARGE SCALE GENOMIC DNA]</scope>
    <source>
        <strain evidence="13 14">CT2</strain>
    </source>
</reference>
<comment type="caution">
    <text evidence="13">The sequence shown here is derived from an EMBL/GenBank/DDBJ whole genome shotgun (WGS) entry which is preliminary data.</text>
</comment>
<keyword evidence="7" id="KW-0067">ATP-binding</keyword>
<dbReference type="EMBL" id="SSOP01000009">
    <property type="protein sequence ID" value="KAB5595452.1"/>
    <property type="molecule type" value="Genomic_DNA"/>
</dbReference>
<evidence type="ECO:0000256" key="3">
    <source>
        <dbReference type="ARBA" id="ARBA00008239"/>
    </source>
</evidence>
<dbReference type="InterPro" id="IPR001404">
    <property type="entry name" value="Hsp90_fam"/>
</dbReference>